<evidence type="ECO:0000313" key="3">
    <source>
        <dbReference type="EMBL" id="RDE09057.1"/>
    </source>
</evidence>
<evidence type="ECO:0000259" key="2">
    <source>
        <dbReference type="Pfam" id="PF09084"/>
    </source>
</evidence>
<name>A0A369W4X8_9HYPH</name>
<dbReference type="EMBL" id="QQNH01000009">
    <property type="protein sequence ID" value="RDE09057.1"/>
    <property type="molecule type" value="Genomic_DNA"/>
</dbReference>
<gene>
    <name evidence="3" type="ORF">DVH29_08870</name>
</gene>
<keyword evidence="4" id="KW-1185">Reference proteome</keyword>
<feature type="domain" description="SsuA/THI5-like" evidence="2">
    <location>
        <begin position="84"/>
        <end position="267"/>
    </location>
</feature>
<dbReference type="InterPro" id="IPR015168">
    <property type="entry name" value="SsuA/THI5"/>
</dbReference>
<protein>
    <submittedName>
        <fullName evidence="3">ABC transporter substrate-binding protein</fullName>
    </submittedName>
</protein>
<dbReference type="Pfam" id="PF09084">
    <property type="entry name" value="NMT1"/>
    <property type="match status" value="1"/>
</dbReference>
<organism evidence="3 4">
    <name type="scientific">Pelagibacterium lacus</name>
    <dbReference type="NCBI Taxonomy" id="2282655"/>
    <lineage>
        <taxon>Bacteria</taxon>
        <taxon>Pseudomonadati</taxon>
        <taxon>Pseudomonadota</taxon>
        <taxon>Alphaproteobacteria</taxon>
        <taxon>Hyphomicrobiales</taxon>
        <taxon>Devosiaceae</taxon>
        <taxon>Pelagibacterium</taxon>
    </lineage>
</organism>
<comment type="caution">
    <text evidence="3">The sequence shown here is derived from an EMBL/GenBank/DDBJ whole genome shotgun (WGS) entry which is preliminary data.</text>
</comment>
<dbReference type="PANTHER" id="PTHR30024">
    <property type="entry name" value="ALIPHATIC SULFONATES-BINDING PROTEIN-RELATED"/>
    <property type="match status" value="1"/>
</dbReference>
<dbReference type="AlphaFoldDB" id="A0A369W4X8"/>
<feature type="signal peptide" evidence="1">
    <location>
        <begin position="1"/>
        <end position="39"/>
    </location>
</feature>
<sequence length="350" mass="37566">MKGSAGAASKRGKSMTFFASAKALATASAIAIFATGVMAQDVPEVRLQAVAGSLGGVPLMIMEAEGLDEKHGFSGVFELLPSDSAAQNFLIGNSDIAMDNDIIGVAIARAEGFDVTAFYPIGRLYLGIIVPGDSEAETPEDLRGMRVGHFGADSGTTMFIRSIVQEMYGFDVLEEYQFSQLGPAALVPLLEAGDVDAIFNFESYVSEAMLATDGRYLLQAAADYEEFTGGFAPWITNMVAHTSWLQENPELAYGVRAAYDEAVQIMQDSNYEVLREDYISSGLGITSPEVLDVMIENAATYDYFTNVWTPEVIEAAYGFLNGLAEEGRVLTEVPEGVMVRLEDLVGEPGA</sequence>
<evidence type="ECO:0000256" key="1">
    <source>
        <dbReference type="SAM" id="SignalP"/>
    </source>
</evidence>
<dbReference type="Proteomes" id="UP000253759">
    <property type="component" value="Unassembled WGS sequence"/>
</dbReference>
<evidence type="ECO:0000313" key="4">
    <source>
        <dbReference type="Proteomes" id="UP000253759"/>
    </source>
</evidence>
<reference evidence="4" key="1">
    <citation type="submission" date="2018-07" db="EMBL/GenBank/DDBJ databases">
        <authorList>
            <person name="Liu B.-T."/>
            <person name="Du Z."/>
        </authorList>
    </citation>
    <scope>NUCLEOTIDE SEQUENCE [LARGE SCALE GENOMIC DNA]</scope>
    <source>
        <strain evidence="4">XYN52</strain>
    </source>
</reference>
<feature type="chain" id="PRO_5017041943" evidence="1">
    <location>
        <begin position="40"/>
        <end position="350"/>
    </location>
</feature>
<accession>A0A369W4X8</accession>
<proteinExistence type="predicted"/>
<dbReference type="Gene3D" id="3.40.190.10">
    <property type="entry name" value="Periplasmic binding protein-like II"/>
    <property type="match status" value="2"/>
</dbReference>
<keyword evidence="1" id="KW-0732">Signal</keyword>
<dbReference type="PANTHER" id="PTHR30024:SF42">
    <property type="entry name" value="ALIPHATIC SULFONATES-BINDING PROTEIN-RELATED"/>
    <property type="match status" value="1"/>
</dbReference>
<dbReference type="SUPFAM" id="SSF53850">
    <property type="entry name" value="Periplasmic binding protein-like II"/>
    <property type="match status" value="1"/>
</dbReference>